<sequence length="68" mass="7994">MDTLMDDFELTQRLEQIEKALDRLLEIAGSQPIDRMDSWTKEYPPLPALPWDPQPHIPNWREGRTFSG</sequence>
<protein>
    <submittedName>
        <fullName evidence="1">Uncharacterized protein</fullName>
    </submittedName>
</protein>
<accession>A0A0F9IU85</accession>
<dbReference type="EMBL" id="LAZR01011586">
    <property type="protein sequence ID" value="KKM60909.1"/>
    <property type="molecule type" value="Genomic_DNA"/>
</dbReference>
<reference evidence="1" key="1">
    <citation type="journal article" date="2015" name="Nature">
        <title>Complex archaea that bridge the gap between prokaryotes and eukaryotes.</title>
        <authorList>
            <person name="Spang A."/>
            <person name="Saw J.H."/>
            <person name="Jorgensen S.L."/>
            <person name="Zaremba-Niedzwiedzka K."/>
            <person name="Martijn J."/>
            <person name="Lind A.E."/>
            <person name="van Eijk R."/>
            <person name="Schleper C."/>
            <person name="Guy L."/>
            <person name="Ettema T.J."/>
        </authorList>
    </citation>
    <scope>NUCLEOTIDE SEQUENCE</scope>
</reference>
<comment type="caution">
    <text evidence="1">The sequence shown here is derived from an EMBL/GenBank/DDBJ whole genome shotgun (WGS) entry which is preliminary data.</text>
</comment>
<evidence type="ECO:0000313" key="1">
    <source>
        <dbReference type="EMBL" id="KKM60909.1"/>
    </source>
</evidence>
<proteinExistence type="predicted"/>
<dbReference type="AlphaFoldDB" id="A0A0F9IU85"/>
<name>A0A0F9IU85_9ZZZZ</name>
<gene>
    <name evidence="1" type="ORF">LCGC14_1536950</name>
</gene>
<organism evidence="1">
    <name type="scientific">marine sediment metagenome</name>
    <dbReference type="NCBI Taxonomy" id="412755"/>
    <lineage>
        <taxon>unclassified sequences</taxon>
        <taxon>metagenomes</taxon>
        <taxon>ecological metagenomes</taxon>
    </lineage>
</organism>